<sequence length="137" mass="15014">MRKWHRWITVFIGIFMLFIALTGLGSHFAAMYARGSFFEQAQSEGPPRGAPASAAPAAGAATAPATAPTTPPAPSSARQLVGLFHHLHSGEFFGPVGVIISLLAGFALLFFAGSGMWMYLQMYRQRRARNRKELFWK</sequence>
<dbReference type="PANTHER" id="PTHR34219">
    <property type="entry name" value="IRON-REGULATED INNER MEMBRANE PROTEIN-RELATED"/>
    <property type="match status" value="1"/>
</dbReference>
<protein>
    <submittedName>
        <fullName evidence="3">Iron-regulated membrane protein</fullName>
    </submittedName>
</protein>
<organism evidence="3 4">
    <name type="scientific">Sphingobium lignivorans</name>
    <dbReference type="NCBI Taxonomy" id="2735886"/>
    <lineage>
        <taxon>Bacteria</taxon>
        <taxon>Pseudomonadati</taxon>
        <taxon>Pseudomonadota</taxon>
        <taxon>Alphaproteobacteria</taxon>
        <taxon>Sphingomonadales</taxon>
        <taxon>Sphingomonadaceae</taxon>
        <taxon>Sphingobium</taxon>
    </lineage>
</organism>
<evidence type="ECO:0000313" key="4">
    <source>
        <dbReference type="Proteomes" id="UP001138540"/>
    </source>
</evidence>
<feature type="region of interest" description="Disordered" evidence="1">
    <location>
        <begin position="41"/>
        <end position="74"/>
    </location>
</feature>
<name>A0ABR6NCS6_9SPHN</name>
<gene>
    <name evidence="3" type="ORF">HNP60_000446</name>
</gene>
<dbReference type="Pfam" id="PF03929">
    <property type="entry name" value="PepSY_TM"/>
    <property type="match status" value="1"/>
</dbReference>
<reference evidence="3 4" key="1">
    <citation type="submission" date="2020-08" db="EMBL/GenBank/DDBJ databases">
        <title>Exploring microbial biodiversity for novel pathways involved in the catabolism of aromatic compounds derived from lignin.</title>
        <authorList>
            <person name="Elkins J."/>
        </authorList>
    </citation>
    <scope>NUCLEOTIDE SEQUENCE [LARGE SCALE GENOMIC DNA]</scope>
    <source>
        <strain evidence="3 4">B1D3A</strain>
    </source>
</reference>
<keyword evidence="4" id="KW-1185">Reference proteome</keyword>
<feature type="compositionally biased region" description="Low complexity" evidence="1">
    <location>
        <begin position="45"/>
        <end position="68"/>
    </location>
</feature>
<proteinExistence type="predicted"/>
<accession>A0ABR6NCS6</accession>
<keyword evidence="2" id="KW-0812">Transmembrane</keyword>
<keyword evidence="2" id="KW-0472">Membrane</keyword>
<dbReference type="InterPro" id="IPR005625">
    <property type="entry name" value="PepSY-ass_TM"/>
</dbReference>
<dbReference type="EMBL" id="JACHKA010000001">
    <property type="protein sequence ID" value="MBB5984472.1"/>
    <property type="molecule type" value="Genomic_DNA"/>
</dbReference>
<comment type="caution">
    <text evidence="3">The sequence shown here is derived from an EMBL/GenBank/DDBJ whole genome shotgun (WGS) entry which is preliminary data.</text>
</comment>
<evidence type="ECO:0000313" key="3">
    <source>
        <dbReference type="EMBL" id="MBB5984472.1"/>
    </source>
</evidence>
<feature type="transmembrane region" description="Helical" evidence="2">
    <location>
        <begin position="7"/>
        <end position="30"/>
    </location>
</feature>
<dbReference type="Proteomes" id="UP001138540">
    <property type="component" value="Unassembled WGS sequence"/>
</dbReference>
<feature type="transmembrane region" description="Helical" evidence="2">
    <location>
        <begin position="92"/>
        <end position="120"/>
    </location>
</feature>
<keyword evidence="2" id="KW-1133">Transmembrane helix</keyword>
<evidence type="ECO:0000256" key="2">
    <source>
        <dbReference type="SAM" id="Phobius"/>
    </source>
</evidence>
<evidence type="ECO:0000256" key="1">
    <source>
        <dbReference type="SAM" id="MobiDB-lite"/>
    </source>
</evidence>
<dbReference type="PANTHER" id="PTHR34219:SF3">
    <property type="entry name" value="BLL7967 PROTEIN"/>
    <property type="match status" value="1"/>
</dbReference>